<comment type="caution">
    <text evidence="4">The sequence shown here is derived from an EMBL/GenBank/DDBJ whole genome shotgun (WGS) entry which is preliminary data.</text>
</comment>
<dbReference type="InterPro" id="IPR048354">
    <property type="entry name" value="TOD1_MUCI70_glycTrfase_dom"/>
</dbReference>
<dbReference type="PANTHER" id="PTHR12956:SF24">
    <property type="entry name" value="TRANSMEMBRANE PROTEIN (DUF616)"/>
    <property type="match status" value="1"/>
</dbReference>
<dbReference type="PANTHER" id="PTHR12956">
    <property type="entry name" value="ALKALINE CERAMIDASE-RELATED"/>
    <property type="match status" value="1"/>
</dbReference>
<keyword evidence="2" id="KW-0812">Transmembrane</keyword>
<reference evidence="4" key="1">
    <citation type="journal article" date="2023" name="GigaByte">
        <title>Genome assembly of the bearded iris, Iris pallida Lam.</title>
        <authorList>
            <person name="Bruccoleri R.E."/>
            <person name="Oakeley E.J."/>
            <person name="Faust A.M.E."/>
            <person name="Altorfer M."/>
            <person name="Dessus-Babus S."/>
            <person name="Burckhardt D."/>
            <person name="Oertli M."/>
            <person name="Naumann U."/>
            <person name="Petersen F."/>
            <person name="Wong J."/>
        </authorList>
    </citation>
    <scope>NUCLEOTIDE SEQUENCE</scope>
    <source>
        <strain evidence="4">GSM-AAB239-AS_SAM_17_03QT</strain>
    </source>
</reference>
<name>A0AAX6ET49_IRIPA</name>
<reference evidence="4" key="2">
    <citation type="submission" date="2023-04" db="EMBL/GenBank/DDBJ databases">
        <authorList>
            <person name="Bruccoleri R.E."/>
            <person name="Oakeley E.J."/>
            <person name="Faust A.-M."/>
            <person name="Dessus-Babus S."/>
            <person name="Altorfer M."/>
            <person name="Burckhardt D."/>
            <person name="Oertli M."/>
            <person name="Naumann U."/>
            <person name="Petersen F."/>
            <person name="Wong J."/>
        </authorList>
    </citation>
    <scope>NUCLEOTIDE SEQUENCE</scope>
    <source>
        <strain evidence="4">GSM-AAB239-AS_SAM_17_03QT</strain>
        <tissue evidence="4">Leaf</tissue>
    </source>
</reference>
<evidence type="ECO:0000313" key="5">
    <source>
        <dbReference type="Proteomes" id="UP001140949"/>
    </source>
</evidence>
<gene>
    <name evidence="4" type="ORF">M6B38_172605</name>
</gene>
<feature type="region of interest" description="Disordered" evidence="1">
    <location>
        <begin position="191"/>
        <end position="258"/>
    </location>
</feature>
<feature type="compositionally biased region" description="Acidic residues" evidence="1">
    <location>
        <begin position="191"/>
        <end position="203"/>
    </location>
</feature>
<keyword evidence="2" id="KW-1133">Transmembrane helix</keyword>
<feature type="transmembrane region" description="Helical" evidence="2">
    <location>
        <begin position="41"/>
        <end position="62"/>
    </location>
</feature>
<evidence type="ECO:0000313" key="4">
    <source>
        <dbReference type="EMBL" id="KAJ6807266.1"/>
    </source>
</evidence>
<protein>
    <recommendedName>
        <fullName evidence="3">TOD1/MUCI70 glycosyltransferase-like domain-containing protein</fullName>
    </recommendedName>
</protein>
<organism evidence="4 5">
    <name type="scientific">Iris pallida</name>
    <name type="common">Sweet iris</name>
    <dbReference type="NCBI Taxonomy" id="29817"/>
    <lineage>
        <taxon>Eukaryota</taxon>
        <taxon>Viridiplantae</taxon>
        <taxon>Streptophyta</taxon>
        <taxon>Embryophyta</taxon>
        <taxon>Tracheophyta</taxon>
        <taxon>Spermatophyta</taxon>
        <taxon>Magnoliopsida</taxon>
        <taxon>Liliopsida</taxon>
        <taxon>Asparagales</taxon>
        <taxon>Iridaceae</taxon>
        <taxon>Iridoideae</taxon>
        <taxon>Irideae</taxon>
        <taxon>Iris</taxon>
    </lineage>
</organism>
<keyword evidence="2" id="KW-0472">Membrane</keyword>
<evidence type="ECO:0000259" key="3">
    <source>
        <dbReference type="Pfam" id="PF04765"/>
    </source>
</evidence>
<dbReference type="InterPro" id="IPR006852">
    <property type="entry name" value="TOD1_MUCI70"/>
</dbReference>
<dbReference type="Proteomes" id="UP001140949">
    <property type="component" value="Unassembled WGS sequence"/>
</dbReference>
<evidence type="ECO:0000256" key="1">
    <source>
        <dbReference type="SAM" id="MobiDB-lite"/>
    </source>
</evidence>
<sequence length="616" mass="71901">MAQHRQQFGSLALGDQVGIRIPSKIQTRIRRPARPDKPRRLSPVVVFVITLSLCLLLTFLAFHRLSENKENEIDLEGNGVFRRNSTVFSKELKFGHGSGLVGRDSRYWDRDDRRRDQDYEENDVLAHPTEQKDHGHDQEPKKEGKERHAGGGLYNEGGRAELETYKEEYENSLKMKNSKEDEYDDDGIDAQDEVEEQEESKEEDESKKDVILSMKAKVSSVVARNASSDSSKDEKSSSSGKSTGSKRKPKHHKFSGSSCQMKFLNSTAQLVEPVENKKFSRFLLQYVDVEERPSGTMNWEPKFAGHQNLQEREESFYARDQKINCGFVKGPEGSPSTGFDLAEDDVRYMKSCHIAVSSCIFGNSDHLRTPYSKLITRQSRKNVCFVIFMDERTLQTLSSEGQKMDNMGYISLWKIIVVRNLPYTDMRRVGKVPKFLAHRLFPSARYSIWLDSKLRLQRDPSLILEYFLWRKGYEYAISNHYDRHCVWEEVLQNKKLNKFNHTIIDQQFEFYQSDGLKRFDLSDPNKLLPSYVPEGSFIVRAHTPMSNLFSCLWFNEVERFTPRDQLSFAYTYLKLRKKNPKKTFHLNMFKDCERRSITKLYRHRAERRNISIQTMR</sequence>
<dbReference type="AlphaFoldDB" id="A0AAX6ET49"/>
<accession>A0AAX6ET49</accession>
<dbReference type="EMBL" id="JANAVB010034019">
    <property type="protein sequence ID" value="KAJ6807266.1"/>
    <property type="molecule type" value="Genomic_DNA"/>
</dbReference>
<feature type="compositionally biased region" description="Basic and acidic residues" evidence="1">
    <location>
        <begin position="129"/>
        <end position="149"/>
    </location>
</feature>
<proteinExistence type="predicted"/>
<keyword evidence="5" id="KW-1185">Reference proteome</keyword>
<feature type="region of interest" description="Disordered" evidence="1">
    <location>
        <begin position="118"/>
        <end position="161"/>
    </location>
</feature>
<feature type="compositionally biased region" description="Basic residues" evidence="1">
    <location>
        <begin position="244"/>
        <end position="254"/>
    </location>
</feature>
<dbReference type="Pfam" id="PF04765">
    <property type="entry name" value="TOD1_MUCI70"/>
    <property type="match status" value="1"/>
</dbReference>
<feature type="domain" description="TOD1/MUCI70 glycosyltransferase-like" evidence="3">
    <location>
        <begin position="284"/>
        <end position="603"/>
    </location>
</feature>
<evidence type="ECO:0000256" key="2">
    <source>
        <dbReference type="SAM" id="Phobius"/>
    </source>
</evidence>